<dbReference type="OrthoDB" id="321999at2"/>
<dbReference type="KEGG" id="lit:FPZ52_09480"/>
<evidence type="ECO:0000256" key="1">
    <source>
        <dbReference type="SAM" id="Phobius"/>
    </source>
</evidence>
<organism evidence="2 3">
    <name type="scientific">Qingshengfaniella alkalisoli</name>
    <dbReference type="NCBI Taxonomy" id="2599296"/>
    <lineage>
        <taxon>Bacteria</taxon>
        <taxon>Pseudomonadati</taxon>
        <taxon>Pseudomonadota</taxon>
        <taxon>Alphaproteobacteria</taxon>
        <taxon>Rhodobacterales</taxon>
        <taxon>Paracoccaceae</taxon>
        <taxon>Qingshengfaniella</taxon>
    </lineage>
</organism>
<evidence type="ECO:0000313" key="3">
    <source>
        <dbReference type="Proteomes" id="UP000318483"/>
    </source>
</evidence>
<dbReference type="Proteomes" id="UP000318483">
    <property type="component" value="Chromosome"/>
</dbReference>
<proteinExistence type="predicted"/>
<dbReference type="AlphaFoldDB" id="A0A5B8J5Q9"/>
<keyword evidence="3" id="KW-1185">Reference proteome</keyword>
<dbReference type="EMBL" id="CP042261">
    <property type="protein sequence ID" value="QDY69827.1"/>
    <property type="molecule type" value="Genomic_DNA"/>
</dbReference>
<sequence length="324" mass="35715">MRIFLVLAIALGLGVFFLRSTHSPMMIEETSGSGAEETFESGMDRLAARLEYAARVGIRSGLAPVEFENQLAPGSQFPVREYARYSYPSAQPPPPRAPCTPNVSSTGSLSAGCGEYALTEAPRRPSTSHCPYCSQIENASLAFNRPERMTYQESEDIELVIAPDTAGIRPRTHLSDNLDGTVQERGDIPYTLRMRAHLSGNDFTISPSAPQDRTVLPDRPTKWTWQVRPQSFGDDKQLVIEVSTILEIEGNTLPPSTPVIFRETIPVDIELWDRVVFMAADIKLVHGLIVAIIGSLVTAAVWIRKRLKAKPEATPSEGNDQHDN</sequence>
<evidence type="ECO:0000313" key="2">
    <source>
        <dbReference type="EMBL" id="QDY69827.1"/>
    </source>
</evidence>
<dbReference type="RefSeq" id="WP_146365204.1">
    <property type="nucleotide sequence ID" value="NZ_CP042261.1"/>
</dbReference>
<keyword evidence="1" id="KW-1133">Transmembrane helix</keyword>
<accession>A0A5B8J5Q9</accession>
<reference evidence="2 3" key="1">
    <citation type="submission" date="2019-07" db="EMBL/GenBank/DDBJ databases">
        <title>Litoreibacter alkalisoli sp. nov., isolated from saline-alkaline soil.</title>
        <authorList>
            <person name="Wang S."/>
            <person name="Xu L."/>
            <person name="Xing Y.-T."/>
            <person name="Sun J.-Q."/>
        </authorList>
    </citation>
    <scope>NUCLEOTIDE SEQUENCE [LARGE SCALE GENOMIC DNA]</scope>
    <source>
        <strain evidence="2 3">LN3S51</strain>
    </source>
</reference>
<feature type="transmembrane region" description="Helical" evidence="1">
    <location>
        <begin position="284"/>
        <end position="303"/>
    </location>
</feature>
<gene>
    <name evidence="2" type="ORF">FPZ52_09480</name>
</gene>
<protein>
    <submittedName>
        <fullName evidence="2">Uncharacterized protein</fullName>
    </submittedName>
</protein>
<keyword evidence="1" id="KW-0472">Membrane</keyword>
<name>A0A5B8J5Q9_9RHOB</name>
<keyword evidence="1" id="KW-0812">Transmembrane</keyword>